<feature type="transmembrane region" description="Helical" evidence="2">
    <location>
        <begin position="231"/>
        <end position="256"/>
    </location>
</feature>
<dbReference type="RefSeq" id="WP_126638467.1">
    <property type="nucleotide sequence ID" value="NZ_BIFH01000020.1"/>
</dbReference>
<keyword evidence="4" id="KW-1185">Reference proteome</keyword>
<dbReference type="EMBL" id="BIFH01000020">
    <property type="protein sequence ID" value="GCD96427.1"/>
    <property type="molecule type" value="Genomic_DNA"/>
</dbReference>
<feature type="region of interest" description="Disordered" evidence="1">
    <location>
        <begin position="91"/>
        <end position="111"/>
    </location>
</feature>
<organism evidence="3 4">
    <name type="scientific">Embleya hyalina</name>
    <dbReference type="NCBI Taxonomy" id="516124"/>
    <lineage>
        <taxon>Bacteria</taxon>
        <taxon>Bacillati</taxon>
        <taxon>Actinomycetota</taxon>
        <taxon>Actinomycetes</taxon>
        <taxon>Kitasatosporales</taxon>
        <taxon>Streptomycetaceae</taxon>
        <taxon>Embleya</taxon>
    </lineage>
</organism>
<evidence type="ECO:0000313" key="4">
    <source>
        <dbReference type="Proteomes" id="UP000286931"/>
    </source>
</evidence>
<evidence type="ECO:0000256" key="1">
    <source>
        <dbReference type="SAM" id="MobiDB-lite"/>
    </source>
</evidence>
<gene>
    <name evidence="3" type="ORF">EHYA_04112</name>
</gene>
<name>A0A401YPA4_9ACTN</name>
<reference evidence="3 4" key="1">
    <citation type="submission" date="2018-12" db="EMBL/GenBank/DDBJ databases">
        <title>Draft genome sequence of Embleya hyalina NBRC 13850T.</title>
        <authorList>
            <person name="Komaki H."/>
            <person name="Hosoyama A."/>
            <person name="Kimura A."/>
            <person name="Ichikawa N."/>
            <person name="Tamura T."/>
        </authorList>
    </citation>
    <scope>NUCLEOTIDE SEQUENCE [LARGE SCALE GENOMIC DNA]</scope>
    <source>
        <strain evidence="3 4">NBRC 13850</strain>
    </source>
</reference>
<sequence>MSGAGARVLRDVWHGASRVDAVRVLAGAALAGGATIVLLCLLAWARPSEHPAPAPTGPLLAALPVLAAVAVLTAVGTRLAVLHRHDRADRARHARAEVAEGPPAPGHGAERGAVATEAGITALVGTIAGMRAHLLLRSVRDSVPPSVGRLLEVGAEAHWPGLVALLVAMPTIAAIAAASAVRGPSTRSSPRVPPYVGPLLVLAGLLGQYLIADPARPEELPHGALPAAVGGYAAVLIGAALTMPWLVAWLGGGWAARARRAWTLCAARRMEAAAHGLALPLGLTTIALAVVTTGRLAGDRTPVRMADAPLFLTVATVSLCAAAMLFAVVVEYGPARRETSRTLHSIGATTPTDRRAALVALAVPVLVCVPTAITVGTLAAWPAHEGANPFPTVSTRTALLGTVWAVGLLVAALIAAAAVILRDERPQRRRA</sequence>
<feature type="transmembrane region" description="Helical" evidence="2">
    <location>
        <begin position="310"/>
        <end position="335"/>
    </location>
</feature>
<keyword evidence="2" id="KW-0472">Membrane</keyword>
<comment type="caution">
    <text evidence="3">The sequence shown here is derived from an EMBL/GenBank/DDBJ whole genome shotgun (WGS) entry which is preliminary data.</text>
</comment>
<dbReference type="AlphaFoldDB" id="A0A401YPA4"/>
<dbReference type="OrthoDB" id="9827018at2"/>
<feature type="transmembrane region" description="Helical" evidence="2">
    <location>
        <begin position="401"/>
        <end position="421"/>
    </location>
</feature>
<feature type="transmembrane region" description="Helical" evidence="2">
    <location>
        <begin position="277"/>
        <end position="298"/>
    </location>
</feature>
<feature type="transmembrane region" description="Helical" evidence="2">
    <location>
        <begin position="159"/>
        <end position="180"/>
    </location>
</feature>
<feature type="transmembrane region" description="Helical" evidence="2">
    <location>
        <begin position="57"/>
        <end position="81"/>
    </location>
</feature>
<evidence type="ECO:0000313" key="3">
    <source>
        <dbReference type="EMBL" id="GCD96427.1"/>
    </source>
</evidence>
<keyword evidence="2" id="KW-0812">Transmembrane</keyword>
<keyword evidence="2" id="KW-1133">Transmembrane helix</keyword>
<accession>A0A401YPA4</accession>
<feature type="transmembrane region" description="Helical" evidence="2">
    <location>
        <begin position="21"/>
        <end position="45"/>
    </location>
</feature>
<proteinExistence type="predicted"/>
<evidence type="ECO:0000256" key="2">
    <source>
        <dbReference type="SAM" id="Phobius"/>
    </source>
</evidence>
<protein>
    <submittedName>
        <fullName evidence="3">Uncharacterized protein</fullName>
    </submittedName>
</protein>
<dbReference type="Proteomes" id="UP000286931">
    <property type="component" value="Unassembled WGS sequence"/>
</dbReference>
<feature type="transmembrane region" description="Helical" evidence="2">
    <location>
        <begin position="356"/>
        <end position="381"/>
    </location>
</feature>